<evidence type="ECO:0000259" key="8">
    <source>
        <dbReference type="PROSITE" id="PS50928"/>
    </source>
</evidence>
<dbReference type="Proteomes" id="UP000231092">
    <property type="component" value="Unassembled WGS sequence"/>
</dbReference>
<dbReference type="EMBL" id="PGET01000001">
    <property type="protein sequence ID" value="PJJ26830.1"/>
    <property type="molecule type" value="Genomic_DNA"/>
</dbReference>
<evidence type="ECO:0000256" key="6">
    <source>
        <dbReference type="ARBA" id="ARBA00023136"/>
    </source>
</evidence>
<reference evidence="9 10" key="1">
    <citation type="submission" date="2017-11" db="EMBL/GenBank/DDBJ databases">
        <title>Understudied soil microbes with underappreciated capabilities: Untangling the Clostridium saccharolyticum group.</title>
        <authorList>
            <person name="Leschine S."/>
        </authorList>
    </citation>
    <scope>NUCLEOTIDE SEQUENCE [LARGE SCALE GENOMIC DNA]</scope>
    <source>
        <strain evidence="9 10">18A</strain>
    </source>
</reference>
<evidence type="ECO:0000256" key="7">
    <source>
        <dbReference type="RuleBase" id="RU363032"/>
    </source>
</evidence>
<dbReference type="Gene3D" id="1.10.3720.10">
    <property type="entry name" value="MetI-like"/>
    <property type="match status" value="1"/>
</dbReference>
<feature type="transmembrane region" description="Helical" evidence="7">
    <location>
        <begin position="71"/>
        <end position="97"/>
    </location>
</feature>
<feature type="transmembrane region" description="Helical" evidence="7">
    <location>
        <begin position="165"/>
        <end position="189"/>
    </location>
</feature>
<dbReference type="InterPro" id="IPR035906">
    <property type="entry name" value="MetI-like_sf"/>
</dbReference>
<evidence type="ECO:0000256" key="5">
    <source>
        <dbReference type="ARBA" id="ARBA00022989"/>
    </source>
</evidence>
<dbReference type="CDD" id="cd06261">
    <property type="entry name" value="TM_PBP2"/>
    <property type="match status" value="1"/>
</dbReference>
<dbReference type="GO" id="GO:0055085">
    <property type="term" value="P:transmembrane transport"/>
    <property type="evidence" value="ECO:0007669"/>
    <property type="project" value="InterPro"/>
</dbReference>
<dbReference type="PANTHER" id="PTHR43227">
    <property type="entry name" value="BLL4140 PROTEIN"/>
    <property type="match status" value="1"/>
</dbReference>
<evidence type="ECO:0000256" key="3">
    <source>
        <dbReference type="ARBA" id="ARBA00022475"/>
    </source>
</evidence>
<evidence type="ECO:0000313" key="9">
    <source>
        <dbReference type="EMBL" id="PJJ26830.1"/>
    </source>
</evidence>
<accession>A0A2M8Z059</accession>
<dbReference type="OrthoDB" id="9785836at2"/>
<dbReference type="AlphaFoldDB" id="A0A2M8Z059"/>
<keyword evidence="5 7" id="KW-1133">Transmembrane helix</keyword>
<feature type="transmembrane region" description="Helical" evidence="7">
    <location>
        <begin position="210"/>
        <end position="232"/>
    </location>
</feature>
<proteinExistence type="inferred from homology"/>
<dbReference type="RefSeq" id="WP_100303544.1">
    <property type="nucleotide sequence ID" value="NZ_PGET01000001.1"/>
</dbReference>
<feature type="domain" description="ABC transmembrane type-1" evidence="8">
    <location>
        <begin position="72"/>
        <end position="288"/>
    </location>
</feature>
<gene>
    <name evidence="9" type="ORF">H171_0272</name>
</gene>
<dbReference type="SUPFAM" id="SSF161098">
    <property type="entry name" value="MetI-like"/>
    <property type="match status" value="1"/>
</dbReference>
<name>A0A2M8Z059_9FIRM</name>
<dbReference type="PROSITE" id="PS50928">
    <property type="entry name" value="ABC_TM1"/>
    <property type="match status" value="1"/>
</dbReference>
<feature type="transmembrane region" description="Helical" evidence="7">
    <location>
        <begin position="118"/>
        <end position="145"/>
    </location>
</feature>
<evidence type="ECO:0000313" key="10">
    <source>
        <dbReference type="Proteomes" id="UP000231092"/>
    </source>
</evidence>
<comment type="subcellular location">
    <subcellularLocation>
        <location evidence="1 7">Cell membrane</location>
        <topology evidence="1 7">Multi-pass membrane protein</topology>
    </subcellularLocation>
</comment>
<dbReference type="GO" id="GO:0005886">
    <property type="term" value="C:plasma membrane"/>
    <property type="evidence" value="ECO:0007669"/>
    <property type="project" value="UniProtKB-SubCell"/>
</dbReference>
<sequence length="299" mass="33453">MKGQLKKRILRYKEIYLLLIPVLIYFLVFSYYPLVLGIIKSFQKVKLLGGYEIVGFSNYKEIFGDRQYRQAFINSLTVGGGTFLLQFVWGLLIAVLLNEIRSKAPKSLFQTVTYIPYLLSWSVVGGLWISILSPAGMVNGIMRAFMGTSYSPMVFMSEGRFARSIMIFTGAWKGAGYFAALFLAAMVGIDSALYESARMDGATRIKQIRYITLPVIVPTMKVVAVLSVMGILRNFDQIFVMMNASISDKVKNLLVLIYEQGIIQFNVGTATAAATVVLFATLLITSAVRKMLNYDEIYS</sequence>
<dbReference type="InterPro" id="IPR050809">
    <property type="entry name" value="UgpAE/MalFG_permease"/>
</dbReference>
<evidence type="ECO:0000256" key="1">
    <source>
        <dbReference type="ARBA" id="ARBA00004651"/>
    </source>
</evidence>
<keyword evidence="2 7" id="KW-0813">Transport</keyword>
<keyword evidence="3" id="KW-1003">Cell membrane</keyword>
<feature type="transmembrane region" description="Helical" evidence="7">
    <location>
        <begin position="262"/>
        <end position="284"/>
    </location>
</feature>
<feature type="transmembrane region" description="Helical" evidence="7">
    <location>
        <begin position="15"/>
        <end position="39"/>
    </location>
</feature>
<evidence type="ECO:0000256" key="4">
    <source>
        <dbReference type="ARBA" id="ARBA00022692"/>
    </source>
</evidence>
<organism evidence="9 10">
    <name type="scientific">[Clostridium] celerecrescens 18A</name>
    <dbReference type="NCBI Taxonomy" id="1286362"/>
    <lineage>
        <taxon>Bacteria</taxon>
        <taxon>Bacillati</taxon>
        <taxon>Bacillota</taxon>
        <taxon>Clostridia</taxon>
        <taxon>Lachnospirales</taxon>
        <taxon>Lachnospiraceae</taxon>
        <taxon>Lacrimispora</taxon>
    </lineage>
</organism>
<protein>
    <submittedName>
        <fullName evidence="9">Putative aldouronate transport system permease protein</fullName>
    </submittedName>
</protein>
<dbReference type="InterPro" id="IPR000515">
    <property type="entry name" value="MetI-like"/>
</dbReference>
<evidence type="ECO:0000256" key="2">
    <source>
        <dbReference type="ARBA" id="ARBA00022448"/>
    </source>
</evidence>
<keyword evidence="6 7" id="KW-0472">Membrane</keyword>
<keyword evidence="4 7" id="KW-0812">Transmembrane</keyword>
<dbReference type="Pfam" id="PF00528">
    <property type="entry name" value="BPD_transp_1"/>
    <property type="match status" value="1"/>
</dbReference>
<comment type="similarity">
    <text evidence="7">Belongs to the binding-protein-dependent transport system permease family.</text>
</comment>
<dbReference type="PANTHER" id="PTHR43227:SF11">
    <property type="entry name" value="BLL4140 PROTEIN"/>
    <property type="match status" value="1"/>
</dbReference>
<comment type="caution">
    <text evidence="9">The sequence shown here is derived from an EMBL/GenBank/DDBJ whole genome shotgun (WGS) entry which is preliminary data.</text>
</comment>